<keyword evidence="2" id="KW-1185">Reference proteome</keyword>
<feature type="non-terminal residue" evidence="1">
    <location>
        <position position="69"/>
    </location>
</feature>
<protein>
    <submittedName>
        <fullName evidence="1">Uncharacterized protein</fullName>
    </submittedName>
</protein>
<organism evidence="1 2">
    <name type="scientific">Cirrhinus mrigala</name>
    <name type="common">Mrigala</name>
    <dbReference type="NCBI Taxonomy" id="683832"/>
    <lineage>
        <taxon>Eukaryota</taxon>
        <taxon>Metazoa</taxon>
        <taxon>Chordata</taxon>
        <taxon>Craniata</taxon>
        <taxon>Vertebrata</taxon>
        <taxon>Euteleostomi</taxon>
        <taxon>Actinopterygii</taxon>
        <taxon>Neopterygii</taxon>
        <taxon>Teleostei</taxon>
        <taxon>Ostariophysi</taxon>
        <taxon>Cypriniformes</taxon>
        <taxon>Cyprinidae</taxon>
        <taxon>Labeoninae</taxon>
        <taxon>Labeonini</taxon>
        <taxon>Cirrhinus</taxon>
    </lineage>
</organism>
<dbReference type="AlphaFoldDB" id="A0ABD0Q7P4"/>
<dbReference type="EMBL" id="JAMKFB020000011">
    <property type="protein sequence ID" value="KAL0181683.1"/>
    <property type="molecule type" value="Genomic_DNA"/>
</dbReference>
<name>A0ABD0Q7P4_CIRMR</name>
<comment type="caution">
    <text evidence="1">The sequence shown here is derived from an EMBL/GenBank/DDBJ whole genome shotgun (WGS) entry which is preliminary data.</text>
</comment>
<feature type="non-terminal residue" evidence="1">
    <location>
        <position position="1"/>
    </location>
</feature>
<dbReference type="Proteomes" id="UP001529510">
    <property type="component" value="Unassembled WGS sequence"/>
</dbReference>
<evidence type="ECO:0000313" key="2">
    <source>
        <dbReference type="Proteomes" id="UP001529510"/>
    </source>
</evidence>
<accession>A0ABD0Q7P4</accession>
<proteinExistence type="predicted"/>
<evidence type="ECO:0000313" key="1">
    <source>
        <dbReference type="EMBL" id="KAL0181683.1"/>
    </source>
</evidence>
<gene>
    <name evidence="1" type="ORF">M9458_024089</name>
</gene>
<sequence>VWTERHLPPRAASTLPASRGSVLSGERVSCSASSLCQETRSAATAVRPTLAGPASTSAFCSASSAPAFT</sequence>
<reference evidence="1 2" key="1">
    <citation type="submission" date="2024-05" db="EMBL/GenBank/DDBJ databases">
        <title>Genome sequencing and assembly of Indian major carp, Cirrhinus mrigala (Hamilton, 1822).</title>
        <authorList>
            <person name="Mohindra V."/>
            <person name="Chowdhury L.M."/>
            <person name="Lal K."/>
            <person name="Jena J.K."/>
        </authorList>
    </citation>
    <scope>NUCLEOTIDE SEQUENCE [LARGE SCALE GENOMIC DNA]</scope>
    <source>
        <strain evidence="1">CM1030</strain>
        <tissue evidence="1">Blood</tissue>
    </source>
</reference>